<proteinExistence type="predicted"/>
<name>A0A9Q1H2H2_HOLLE</name>
<protein>
    <submittedName>
        <fullName evidence="1">Uncharacterized protein</fullName>
    </submittedName>
</protein>
<organism evidence="1 2">
    <name type="scientific">Holothuria leucospilota</name>
    <name type="common">Black long sea cucumber</name>
    <name type="synonym">Mertensiothuria leucospilota</name>
    <dbReference type="NCBI Taxonomy" id="206669"/>
    <lineage>
        <taxon>Eukaryota</taxon>
        <taxon>Metazoa</taxon>
        <taxon>Echinodermata</taxon>
        <taxon>Eleutherozoa</taxon>
        <taxon>Echinozoa</taxon>
        <taxon>Holothuroidea</taxon>
        <taxon>Aspidochirotacea</taxon>
        <taxon>Aspidochirotida</taxon>
        <taxon>Holothuriidae</taxon>
        <taxon>Holothuria</taxon>
    </lineage>
</organism>
<gene>
    <name evidence="1" type="ORF">HOLleu_29200</name>
</gene>
<dbReference type="EMBL" id="JAIZAY010000014">
    <property type="protein sequence ID" value="KAJ8029731.1"/>
    <property type="molecule type" value="Genomic_DNA"/>
</dbReference>
<dbReference type="AlphaFoldDB" id="A0A9Q1H2H2"/>
<reference evidence="1" key="1">
    <citation type="submission" date="2021-10" db="EMBL/GenBank/DDBJ databases">
        <title>Tropical sea cucumber genome reveals ecological adaptation and Cuvierian tubules defense mechanism.</title>
        <authorList>
            <person name="Chen T."/>
        </authorList>
    </citation>
    <scope>NUCLEOTIDE SEQUENCE</scope>
    <source>
        <strain evidence="1">Nanhai2018</strain>
        <tissue evidence="1">Muscle</tissue>
    </source>
</reference>
<comment type="caution">
    <text evidence="1">The sequence shown here is derived from an EMBL/GenBank/DDBJ whole genome shotgun (WGS) entry which is preliminary data.</text>
</comment>
<evidence type="ECO:0000313" key="1">
    <source>
        <dbReference type="EMBL" id="KAJ8029731.1"/>
    </source>
</evidence>
<dbReference type="Proteomes" id="UP001152320">
    <property type="component" value="Chromosome 14"/>
</dbReference>
<accession>A0A9Q1H2H2</accession>
<dbReference type="OrthoDB" id="10037236at2759"/>
<evidence type="ECO:0000313" key="2">
    <source>
        <dbReference type="Proteomes" id="UP001152320"/>
    </source>
</evidence>
<sequence>MTVQQWNEDSFIEHRRAKMDSINWNVFVDAAEDLGDLTETVSEYINFCVDFTIPTNKSKVFPNNKPWITKRVKSVINKKKRIFGNGDSEGWKQVQSEHKRVIKEEKAAYKDKVEGYFTGNNMK</sequence>
<dbReference type="PANTHER" id="PTHR47510">
    <property type="entry name" value="REVERSE TRANSCRIPTASE DOMAIN-CONTAINING PROTEIN"/>
    <property type="match status" value="1"/>
</dbReference>
<dbReference type="PANTHER" id="PTHR47510:SF3">
    <property type="entry name" value="ENDO_EXONUCLEASE_PHOSPHATASE DOMAIN-CONTAINING PROTEIN"/>
    <property type="match status" value="1"/>
</dbReference>
<keyword evidence="2" id="KW-1185">Reference proteome</keyword>